<evidence type="ECO:0000313" key="4">
    <source>
        <dbReference type="Proteomes" id="UP000026249"/>
    </source>
</evidence>
<dbReference type="AlphaFoldDB" id="A0A037ZEC1"/>
<comment type="caution">
    <text evidence="3">The sequence shown here is derived from an EMBL/GenBank/DDBJ whole genome shotgun (WGS) entry which is preliminary data.</text>
</comment>
<dbReference type="Proteomes" id="UP000026249">
    <property type="component" value="Unassembled WGS sequence"/>
</dbReference>
<name>A0A037ZEC1_9RHOB</name>
<evidence type="ECO:0000313" key="3">
    <source>
        <dbReference type="EMBL" id="KAJ54467.1"/>
    </source>
</evidence>
<keyword evidence="4" id="KW-1185">Reference proteome</keyword>
<evidence type="ECO:0000259" key="2">
    <source>
        <dbReference type="Pfam" id="PF15650"/>
    </source>
</evidence>
<dbReference type="EMBL" id="JFKE01000007">
    <property type="protein sequence ID" value="KAJ54467.1"/>
    <property type="molecule type" value="Genomic_DNA"/>
</dbReference>
<dbReference type="Pfam" id="PF15650">
    <property type="entry name" value="Tox-REase-9"/>
    <property type="match status" value="1"/>
</dbReference>
<sequence length="524" mass="58859">MRYLVVALALLATPGLADDKDVENAIDDVGDCLQQVTRGLPRVAGGDDDDAEALLRHVKCAESELTQLSKDASRDERYMANEDRIEEFVKVHLRNMGALENAIETLARMEAAQQQLDDLPAKCTKLDAQMQAKIEDIAEEVEEGDESAIRKLSGIVADQVEDTLDDAEKAERDLKRLLGTITSVAFKSSREYPQRWNAEIDRALERSAREILDYFERARDAAEDECEHLMRPEKIDYVVAALERTGATLDAADAFIKTGEDWFEGTREIWRRNCLAMENIRFAYCSVDWNDTDKSGGSRAAAASIIVAEQRDMMKMITVMVEEYKEIYPRGQSVAEATGDRQVEQLVRNMNARYRGIEKFLSDKDAAMLGTRSPWIQVWQRYGVEQHKSLGGSSNCDVTERAIPTDSSSRPDCFRVPSCTVVEFKPNNDAEIRKGEGQLKRYKASLDSYYTDLLQDLLKPDDVSFEDVREGRVKPSSSTYGGADVFVDMADGCFDGEDKVAVNTIKPVTYDRCEKAQPICPKPD</sequence>
<dbReference type="InterPro" id="IPR028902">
    <property type="entry name" value="Tox-REase-9_dom"/>
</dbReference>
<feature type="chain" id="PRO_5001559425" description="Tox-REase-9 domain-containing protein" evidence="1">
    <location>
        <begin position="18"/>
        <end position="524"/>
    </location>
</feature>
<reference evidence="3 4" key="1">
    <citation type="submission" date="2014-03" db="EMBL/GenBank/DDBJ databases">
        <title>Draft Genome Sequence of Actibacterium mucosum KCTC 23349, a Marine Alphaproteobacterium with Complex Ionic Requirements Isolated from Mediterranean Seawater at Malvarrosa Beach, Valencia, Spain.</title>
        <authorList>
            <person name="Arahal D.R."/>
            <person name="Shao Z."/>
            <person name="Lai Q."/>
            <person name="Pujalte M.J."/>
        </authorList>
    </citation>
    <scope>NUCLEOTIDE SEQUENCE [LARGE SCALE GENOMIC DNA]</scope>
    <source>
        <strain evidence="3 4">KCTC 23349</strain>
    </source>
</reference>
<accession>A0A037ZEC1</accession>
<gene>
    <name evidence="3" type="ORF">ACMU_17310</name>
</gene>
<protein>
    <recommendedName>
        <fullName evidence="2">Tox-REase-9 domain-containing protein</fullName>
    </recommendedName>
</protein>
<feature type="domain" description="Tox-REase-9" evidence="2">
    <location>
        <begin position="395"/>
        <end position="455"/>
    </location>
</feature>
<keyword evidence="1" id="KW-0732">Signal</keyword>
<feature type="signal peptide" evidence="1">
    <location>
        <begin position="1"/>
        <end position="17"/>
    </location>
</feature>
<organism evidence="3 4">
    <name type="scientific">Actibacterium mucosum KCTC 23349</name>
    <dbReference type="NCBI Taxonomy" id="1454373"/>
    <lineage>
        <taxon>Bacteria</taxon>
        <taxon>Pseudomonadati</taxon>
        <taxon>Pseudomonadota</taxon>
        <taxon>Alphaproteobacteria</taxon>
        <taxon>Rhodobacterales</taxon>
        <taxon>Roseobacteraceae</taxon>
        <taxon>Actibacterium</taxon>
    </lineage>
</organism>
<dbReference type="STRING" id="1454373.ACMU_17310"/>
<proteinExistence type="predicted"/>
<evidence type="ECO:0000256" key="1">
    <source>
        <dbReference type="SAM" id="SignalP"/>
    </source>
</evidence>
<dbReference type="RefSeq" id="WP_035261202.1">
    <property type="nucleotide sequence ID" value="NZ_JFKE01000007.1"/>
</dbReference>